<dbReference type="AlphaFoldDB" id="A0A8J5Y3K3"/>
<comment type="caution">
    <text evidence="4">The sequence shown here is derived from an EMBL/GenBank/DDBJ whole genome shotgun (WGS) entry which is preliminary data.</text>
</comment>
<evidence type="ECO:0000256" key="3">
    <source>
        <dbReference type="SAM" id="SignalP"/>
    </source>
</evidence>
<feature type="region of interest" description="Disordered" evidence="1">
    <location>
        <begin position="238"/>
        <end position="260"/>
    </location>
</feature>
<protein>
    <submittedName>
        <fullName evidence="4">Uncharacterized protein</fullName>
    </submittedName>
</protein>
<keyword evidence="3" id="KW-0732">Signal</keyword>
<feature type="transmembrane region" description="Helical" evidence="2">
    <location>
        <begin position="267"/>
        <end position="290"/>
    </location>
</feature>
<feature type="transmembrane region" description="Helical" evidence="2">
    <location>
        <begin position="311"/>
        <end position="338"/>
    </location>
</feature>
<evidence type="ECO:0000256" key="2">
    <source>
        <dbReference type="SAM" id="Phobius"/>
    </source>
</evidence>
<feature type="compositionally biased region" description="Pro residues" evidence="1">
    <location>
        <begin position="244"/>
        <end position="260"/>
    </location>
</feature>
<evidence type="ECO:0000256" key="1">
    <source>
        <dbReference type="SAM" id="MobiDB-lite"/>
    </source>
</evidence>
<organism evidence="4 5">
    <name type="scientific">Diacronema lutheri</name>
    <name type="common">Unicellular marine alga</name>
    <name type="synonym">Monochrysis lutheri</name>
    <dbReference type="NCBI Taxonomy" id="2081491"/>
    <lineage>
        <taxon>Eukaryota</taxon>
        <taxon>Haptista</taxon>
        <taxon>Haptophyta</taxon>
        <taxon>Pavlovophyceae</taxon>
        <taxon>Pavlovales</taxon>
        <taxon>Pavlovaceae</taxon>
        <taxon>Diacronema</taxon>
    </lineage>
</organism>
<feature type="chain" id="PRO_5035161177" evidence="3">
    <location>
        <begin position="22"/>
        <end position="489"/>
    </location>
</feature>
<gene>
    <name evidence="4" type="ORF">KFE25_008900</name>
</gene>
<dbReference type="Proteomes" id="UP000751190">
    <property type="component" value="Unassembled WGS sequence"/>
</dbReference>
<evidence type="ECO:0000313" key="4">
    <source>
        <dbReference type="EMBL" id="KAG8470479.1"/>
    </source>
</evidence>
<keyword evidence="5" id="KW-1185">Reference proteome</keyword>
<keyword evidence="2" id="KW-0812">Transmembrane</keyword>
<keyword evidence="2" id="KW-1133">Transmembrane helix</keyword>
<feature type="signal peptide" evidence="3">
    <location>
        <begin position="1"/>
        <end position="21"/>
    </location>
</feature>
<keyword evidence="2" id="KW-0472">Membrane</keyword>
<proteinExistence type="predicted"/>
<evidence type="ECO:0000313" key="5">
    <source>
        <dbReference type="Proteomes" id="UP000751190"/>
    </source>
</evidence>
<reference evidence="4" key="1">
    <citation type="submission" date="2021-05" db="EMBL/GenBank/DDBJ databases">
        <title>The genome of the haptophyte Pavlova lutheri (Diacronema luteri, Pavlovales) - a model for lipid biosynthesis in eukaryotic algae.</title>
        <authorList>
            <person name="Hulatt C.J."/>
            <person name="Posewitz M.C."/>
        </authorList>
    </citation>
    <scope>NUCLEOTIDE SEQUENCE</scope>
    <source>
        <strain evidence="4">NIVA-4/92</strain>
    </source>
</reference>
<name>A0A8J5Y3K3_DIALT</name>
<accession>A0A8J5Y3K3</accession>
<sequence>MLGLLAAVLAASWACDGPGAGLVNDGTSGVWPDVWDGNLSPSNATDAWICGRSAPVFVSIDGRAATASLALRGLVTVVVSGPSAALSVGRRALATPPPLPSQPHAPPPGTVVAFELALDAAAINVTLAATTAEAGSVGSAAAAATASVFLSAITNGIATFLGASREHVTFGACRSAGANESAPYGRGLALCLITVLEVAGSGKRFAALLAAASLAELSALTGMQIFGLRMLGELLSPPASRGSPSPPSPVPPPPPPTPPGGQPLQTWLFVGFAAVLLFLIAVTTGAHVLFTWFDLSTDIALVVALRSSRPGALVTTAASWVLGVHFGFNIVALLGFWWGGHFAPVSAASCAAKGRVTDGSALQRAADGALVLLAVTNLELLHVVPWVHVQPGYLCPSKLMAQVVVVSRLLEDVPQALIVILVIATGGSLGTNWASLYVAVSVLARLFFLLVVMAVKVKRWLAAERAAHAAAQAAPAEFAAARLPQSAEA</sequence>
<feature type="transmembrane region" description="Helical" evidence="2">
    <location>
        <begin position="436"/>
        <end position="455"/>
    </location>
</feature>
<dbReference type="EMBL" id="JAGTXO010000001">
    <property type="protein sequence ID" value="KAG8470479.1"/>
    <property type="molecule type" value="Genomic_DNA"/>
</dbReference>